<sequence length="88" mass="10565">MINKSKIRKQNIHLAAFIQWDSLKQLLAIRRYILYKSSPKRTYSQKERGQLIFDLYSDIMTVYNLNQQLRGIYNSILPCLNWRISIET</sequence>
<organism evidence="1 2">
    <name type="scientific">Flavobacterium aquariorum</name>
    <dbReference type="NCBI Taxonomy" id="2217670"/>
    <lineage>
        <taxon>Bacteria</taxon>
        <taxon>Pseudomonadati</taxon>
        <taxon>Bacteroidota</taxon>
        <taxon>Flavobacteriia</taxon>
        <taxon>Flavobacteriales</taxon>
        <taxon>Flavobacteriaceae</taxon>
        <taxon>Flavobacterium</taxon>
    </lineage>
</organism>
<comment type="caution">
    <text evidence="1">The sequence shown here is derived from an EMBL/GenBank/DDBJ whole genome shotgun (WGS) entry which is preliminary data.</text>
</comment>
<gene>
    <name evidence="1" type="ORF">DOS84_14870</name>
</gene>
<reference evidence="1 2" key="1">
    <citation type="submission" date="2018-06" db="EMBL/GenBank/DDBJ databases">
        <title>Flavobacterium sp IMCC34762, genome.</title>
        <authorList>
            <person name="Joung Y."/>
            <person name="Cho J."/>
            <person name="Song J."/>
        </authorList>
    </citation>
    <scope>NUCLEOTIDE SEQUENCE [LARGE SCALE GENOMIC DNA]</scope>
    <source>
        <strain evidence="1 2">IMCC34762</strain>
    </source>
</reference>
<proteinExistence type="predicted"/>
<dbReference type="OrthoDB" id="2110692at2"/>
<dbReference type="AlphaFoldDB" id="A0A2W7TT15"/>
<evidence type="ECO:0000313" key="1">
    <source>
        <dbReference type="EMBL" id="PZX92734.1"/>
    </source>
</evidence>
<evidence type="ECO:0000313" key="2">
    <source>
        <dbReference type="Proteomes" id="UP000249177"/>
    </source>
</evidence>
<dbReference type="EMBL" id="QKXH01000009">
    <property type="protein sequence ID" value="PZX92734.1"/>
    <property type="molecule type" value="Genomic_DNA"/>
</dbReference>
<dbReference type="Proteomes" id="UP000249177">
    <property type="component" value="Unassembled WGS sequence"/>
</dbReference>
<protein>
    <submittedName>
        <fullName evidence="1">Uncharacterized protein</fullName>
    </submittedName>
</protein>
<name>A0A2W7TT15_9FLAO</name>
<accession>A0A2W7TT15</accession>
<keyword evidence="2" id="KW-1185">Reference proteome</keyword>